<evidence type="ECO:0000313" key="2">
    <source>
        <dbReference type="EMBL" id="KPM10725.1"/>
    </source>
</evidence>
<evidence type="ECO:0000256" key="1">
    <source>
        <dbReference type="SAM" id="MobiDB-lite"/>
    </source>
</evidence>
<feature type="region of interest" description="Disordered" evidence="1">
    <location>
        <begin position="79"/>
        <end position="114"/>
    </location>
</feature>
<dbReference type="Proteomes" id="UP000616769">
    <property type="component" value="Unassembled WGS sequence"/>
</dbReference>
<proteinExistence type="predicted"/>
<feature type="compositionally biased region" description="Low complexity" evidence="1">
    <location>
        <begin position="102"/>
        <end position="114"/>
    </location>
</feature>
<accession>A0A132AJG7</accession>
<sequence>MITSLDYGPGGGLATTLTRNGGLVNSYTHSTIPNTGNTVLIPNNPKANVLANSHPTHFSTLPHPQPQLQLQHNHLMHQASQAHQPTTISHQGSPIVHHPLGSLQSQQQQQQQQLRFATLPNSTVSKPSPPPYPGNGINNNGLVITSSTASSATTNQATGLGRPSFGLLASSVGTPTTGSNVLMQSTTTIGQ</sequence>
<feature type="compositionally biased region" description="Polar residues" evidence="1">
    <location>
        <begin position="79"/>
        <end position="92"/>
    </location>
</feature>
<protein>
    <submittedName>
        <fullName evidence="2">Uncharacterized protein</fullName>
    </submittedName>
</protein>
<gene>
    <name evidence="2" type="ORF">QR98_0092860</name>
</gene>
<evidence type="ECO:0000313" key="3">
    <source>
        <dbReference type="Proteomes" id="UP000616769"/>
    </source>
</evidence>
<dbReference type="VEuPathDB" id="VectorBase:SSCA003399"/>
<dbReference type="OrthoDB" id="6514358at2759"/>
<dbReference type="AlphaFoldDB" id="A0A132AJG7"/>
<organism evidence="2 3">
    <name type="scientific">Sarcoptes scabiei</name>
    <name type="common">Itch mite</name>
    <name type="synonym">Acarus scabiei</name>
    <dbReference type="NCBI Taxonomy" id="52283"/>
    <lineage>
        <taxon>Eukaryota</taxon>
        <taxon>Metazoa</taxon>
        <taxon>Ecdysozoa</taxon>
        <taxon>Arthropoda</taxon>
        <taxon>Chelicerata</taxon>
        <taxon>Arachnida</taxon>
        <taxon>Acari</taxon>
        <taxon>Acariformes</taxon>
        <taxon>Sarcoptiformes</taxon>
        <taxon>Astigmata</taxon>
        <taxon>Psoroptidia</taxon>
        <taxon>Sarcoptoidea</taxon>
        <taxon>Sarcoptidae</taxon>
        <taxon>Sarcoptinae</taxon>
        <taxon>Sarcoptes</taxon>
    </lineage>
</organism>
<reference evidence="2 3" key="1">
    <citation type="journal article" date="2015" name="Parasit. Vectors">
        <title>Draft genome of the scabies mite.</title>
        <authorList>
            <person name="Rider S.D.Jr."/>
            <person name="Morgan M.S."/>
            <person name="Arlian L.G."/>
        </authorList>
    </citation>
    <scope>NUCLEOTIDE SEQUENCE [LARGE SCALE GENOMIC DNA]</scope>
    <source>
        <strain evidence="2">Arlian Lab</strain>
    </source>
</reference>
<name>A0A132AJG7_SARSC</name>
<dbReference type="EMBL" id="JXLN01015643">
    <property type="protein sequence ID" value="KPM10725.1"/>
    <property type="molecule type" value="Genomic_DNA"/>
</dbReference>
<comment type="caution">
    <text evidence="2">The sequence shown here is derived from an EMBL/GenBank/DDBJ whole genome shotgun (WGS) entry which is preliminary data.</text>
</comment>